<dbReference type="InterPro" id="IPR036543">
    <property type="entry name" value="Guanylate-bd_C_sf"/>
</dbReference>
<reference evidence="9" key="1">
    <citation type="submission" date="2022-11" db="UniProtKB">
        <authorList>
            <consortium name="WormBaseParasite"/>
        </authorList>
    </citation>
    <scope>IDENTIFICATION</scope>
</reference>
<keyword evidence="1" id="KW-0547">Nucleotide-binding</keyword>
<evidence type="ECO:0000313" key="9">
    <source>
        <dbReference type="WBParaSite" id="PgR099_g030_t01"/>
    </source>
</evidence>
<dbReference type="AlphaFoldDB" id="A0A915C7F0"/>
<organism evidence="8 9">
    <name type="scientific">Parascaris univalens</name>
    <name type="common">Nematode worm</name>
    <dbReference type="NCBI Taxonomy" id="6257"/>
    <lineage>
        <taxon>Eukaryota</taxon>
        <taxon>Metazoa</taxon>
        <taxon>Ecdysozoa</taxon>
        <taxon>Nematoda</taxon>
        <taxon>Chromadorea</taxon>
        <taxon>Rhabditida</taxon>
        <taxon>Spirurina</taxon>
        <taxon>Ascaridomorpha</taxon>
        <taxon>Ascaridoidea</taxon>
        <taxon>Ascarididae</taxon>
        <taxon>Parascaris</taxon>
    </lineage>
</organism>
<dbReference type="PANTHER" id="PTHR10751">
    <property type="entry name" value="GUANYLATE BINDING PROTEIN"/>
    <property type="match status" value="1"/>
</dbReference>
<dbReference type="Pfam" id="PF02263">
    <property type="entry name" value="GBP"/>
    <property type="match status" value="1"/>
</dbReference>
<dbReference type="SUPFAM" id="SSF48340">
    <property type="entry name" value="Interferon-induced guanylate-binding protein 1 (GBP1), C-terminal domain"/>
    <property type="match status" value="1"/>
</dbReference>
<feature type="compositionally biased region" description="Basic and acidic residues" evidence="5">
    <location>
        <begin position="15"/>
        <end position="29"/>
    </location>
</feature>
<keyword evidence="8" id="KW-1185">Reference proteome</keyword>
<dbReference type="Proteomes" id="UP000887569">
    <property type="component" value="Unplaced"/>
</dbReference>
<dbReference type="SUPFAM" id="SSF52540">
    <property type="entry name" value="P-loop containing nucleoside triphosphate hydrolases"/>
    <property type="match status" value="1"/>
</dbReference>
<evidence type="ECO:0000256" key="5">
    <source>
        <dbReference type="SAM" id="MobiDB-lite"/>
    </source>
</evidence>
<feature type="domain" description="GB1/RHD3-type G" evidence="7">
    <location>
        <begin position="67"/>
        <end position="349"/>
    </location>
</feature>
<dbReference type="GO" id="GO:0003924">
    <property type="term" value="F:GTPase activity"/>
    <property type="evidence" value="ECO:0007669"/>
    <property type="project" value="InterPro"/>
</dbReference>
<dbReference type="GO" id="GO:0005525">
    <property type="term" value="F:GTP binding"/>
    <property type="evidence" value="ECO:0007669"/>
    <property type="project" value="UniProtKB-KW"/>
</dbReference>
<feature type="transmembrane region" description="Helical" evidence="6">
    <location>
        <begin position="538"/>
        <end position="563"/>
    </location>
</feature>
<keyword evidence="6" id="KW-0472">Membrane</keyword>
<dbReference type="Gene3D" id="3.40.50.300">
    <property type="entry name" value="P-loop containing nucleotide triphosphate hydrolases"/>
    <property type="match status" value="1"/>
</dbReference>
<evidence type="ECO:0000256" key="6">
    <source>
        <dbReference type="SAM" id="Phobius"/>
    </source>
</evidence>
<evidence type="ECO:0000256" key="3">
    <source>
        <dbReference type="ARBA" id="ARBA00023134"/>
    </source>
</evidence>
<evidence type="ECO:0000256" key="4">
    <source>
        <dbReference type="PROSITE-ProRule" id="PRU01052"/>
    </source>
</evidence>
<keyword evidence="2" id="KW-0378">Hydrolase</keyword>
<evidence type="ECO:0000256" key="2">
    <source>
        <dbReference type="ARBA" id="ARBA00022801"/>
    </source>
</evidence>
<feature type="region of interest" description="Disordered" evidence="5">
    <location>
        <begin position="15"/>
        <end position="45"/>
    </location>
</feature>
<feature type="compositionally biased region" description="Low complexity" evidence="5">
    <location>
        <begin position="30"/>
        <end position="40"/>
    </location>
</feature>
<feature type="transmembrane region" description="Helical" evidence="6">
    <location>
        <begin position="510"/>
        <end position="532"/>
    </location>
</feature>
<evidence type="ECO:0000256" key="1">
    <source>
        <dbReference type="ARBA" id="ARBA00022741"/>
    </source>
</evidence>
<sequence length="584" mass="65678">MTPAVISGKPVLLIEIKDESNSRSPKEESSSSTSGSEEGSPAPRKVSFKCDKSLLRKICDRARKGGAQKVAVISIAGVFREGKSFLLNFFLDYLYALQNFQMNDRSLPDLPVRRLRYGIHRHSSAEEAGPSSGSPKKIEWLTGGKVFEGFVSKRGIERVTTGVWIWNEPIILRTDRGYRLAVFLIDTQGIMDKTQSFGNCAAIFGLSTMISSVQIYNVMKLINESHLQSLSVFSDFGRNVQPEGSKGANSQRDRLQNLIIAVRDYQFADSFPHGGEGGKKYLESVLKCSGNDEGAITRHRLENCFNRICCYLLPHPGLKVTENPLFDGDISDMNPEFVKHVKMLVEETCDPNAIETKKIDNTQLTPEMFYEHVNNCIIAINDDTQPLPMSLTTANMQMRCYAAAERAKNFYRLNVARQMCFRDLSAVEFKQLHEDALARALKLYGNAVVDCESGDCIQDHERKLENFLNDEYEMLAMNVSVAETTKKQQRKLIRNFSRKSYKTRFIQSRVCGIALCVATIASSIVLVFSSRFSASPDFLLSLVPIVCVTTLAIWCCAHLRYLYQKHQQSDRSNEITNVPLLSIV</sequence>
<keyword evidence="6" id="KW-1133">Transmembrane helix</keyword>
<dbReference type="PROSITE" id="PS51715">
    <property type="entry name" value="G_GB1_RHD3"/>
    <property type="match status" value="1"/>
</dbReference>
<dbReference type="InterPro" id="IPR030386">
    <property type="entry name" value="G_GB1_RHD3_dom"/>
</dbReference>
<evidence type="ECO:0000313" key="8">
    <source>
        <dbReference type="Proteomes" id="UP000887569"/>
    </source>
</evidence>
<keyword evidence="6" id="KW-0812">Transmembrane</keyword>
<proteinExistence type="inferred from homology"/>
<comment type="similarity">
    <text evidence="4">Belongs to the TRAFAC class dynamin-like GTPase superfamily. GB1/RHD3 GTPase family.</text>
</comment>
<accession>A0A915C7F0</accession>
<keyword evidence="3" id="KW-0342">GTP-binding</keyword>
<name>A0A915C7F0_PARUN</name>
<dbReference type="WBParaSite" id="PgR099_g030_t01">
    <property type="protein sequence ID" value="PgR099_g030_t01"/>
    <property type="gene ID" value="PgR099_g030"/>
</dbReference>
<dbReference type="InterPro" id="IPR027417">
    <property type="entry name" value="P-loop_NTPase"/>
</dbReference>
<dbReference type="InterPro" id="IPR015894">
    <property type="entry name" value="Guanylate-bd_N"/>
</dbReference>
<protein>
    <submittedName>
        <fullName evidence="9">GB1/RHD3-type G domain-containing protein</fullName>
    </submittedName>
</protein>
<evidence type="ECO:0000259" key="7">
    <source>
        <dbReference type="PROSITE" id="PS51715"/>
    </source>
</evidence>